<name>A0A0G1DFJ1_9BACT</name>
<gene>
    <name evidence="1" type="ORF">UV73_C0011G0044</name>
</gene>
<accession>A0A0G1DFJ1</accession>
<sequence length="89" mass="9824">MKRAKTRKICPKCKNILTVVSILFTGYPGMIEEKDVTGWDEVKIRLCTASGVVPISSSESVEKRLLESAGLGFLLKKLACKKCGYSEKI</sequence>
<dbReference type="AlphaFoldDB" id="A0A0G1DFJ1"/>
<evidence type="ECO:0000313" key="2">
    <source>
        <dbReference type="Proteomes" id="UP000034894"/>
    </source>
</evidence>
<proteinExistence type="predicted"/>
<reference evidence="1 2" key="1">
    <citation type="journal article" date="2015" name="Nature">
        <title>rRNA introns, odd ribosomes, and small enigmatic genomes across a large radiation of phyla.</title>
        <authorList>
            <person name="Brown C.T."/>
            <person name="Hug L.A."/>
            <person name="Thomas B.C."/>
            <person name="Sharon I."/>
            <person name="Castelle C.J."/>
            <person name="Singh A."/>
            <person name="Wilkins M.J."/>
            <person name="Williams K.H."/>
            <person name="Banfield J.F."/>
        </authorList>
    </citation>
    <scope>NUCLEOTIDE SEQUENCE [LARGE SCALE GENOMIC DNA]</scope>
</reference>
<evidence type="ECO:0000313" key="1">
    <source>
        <dbReference type="EMBL" id="KKS96372.1"/>
    </source>
</evidence>
<dbReference type="EMBL" id="LCFP01000011">
    <property type="protein sequence ID" value="KKS96372.1"/>
    <property type="molecule type" value="Genomic_DNA"/>
</dbReference>
<protein>
    <submittedName>
        <fullName evidence="1">Uncharacterized protein</fullName>
    </submittedName>
</protein>
<dbReference type="Proteomes" id="UP000034894">
    <property type="component" value="Unassembled WGS sequence"/>
</dbReference>
<comment type="caution">
    <text evidence="1">The sequence shown here is derived from an EMBL/GenBank/DDBJ whole genome shotgun (WGS) entry which is preliminary data.</text>
</comment>
<organism evidence="1 2">
    <name type="scientific">Candidatus Gottesmanbacteria bacterium GW2011_GWA2_43_14</name>
    <dbReference type="NCBI Taxonomy" id="1618443"/>
    <lineage>
        <taxon>Bacteria</taxon>
        <taxon>Candidatus Gottesmaniibacteriota</taxon>
    </lineage>
</organism>
<dbReference type="STRING" id="1618443.UV73_C0011G0044"/>